<keyword evidence="7" id="KW-1185">Reference proteome</keyword>
<evidence type="ECO:0000313" key="7">
    <source>
        <dbReference type="Proteomes" id="UP000198651"/>
    </source>
</evidence>
<dbReference type="EMBL" id="LN906597">
    <property type="protein sequence ID" value="CUT17152.1"/>
    <property type="molecule type" value="Genomic_DNA"/>
</dbReference>
<evidence type="ECO:0000256" key="2">
    <source>
        <dbReference type="ARBA" id="ARBA00022692"/>
    </source>
</evidence>
<dbReference type="NCBIfam" id="TIGR00945">
    <property type="entry name" value="tatC"/>
    <property type="match status" value="1"/>
</dbReference>
<keyword evidence="3 5" id="KW-1133">Transmembrane helix</keyword>
<accession>A0A0S4M1N4</accession>
<organism evidence="6 7">
    <name type="scientific">Candidatus Ichthyocystis hellenicum</name>
    <dbReference type="NCBI Taxonomy" id="1561003"/>
    <lineage>
        <taxon>Bacteria</taxon>
        <taxon>Pseudomonadati</taxon>
        <taxon>Pseudomonadota</taxon>
        <taxon>Betaproteobacteria</taxon>
        <taxon>Burkholderiales</taxon>
        <taxon>Candidatus Ichthyocystis</taxon>
    </lineage>
</organism>
<dbReference type="HAMAP" id="MF_00902">
    <property type="entry name" value="TatC"/>
    <property type="match status" value="1"/>
</dbReference>
<evidence type="ECO:0000256" key="4">
    <source>
        <dbReference type="ARBA" id="ARBA00023136"/>
    </source>
</evidence>
<feature type="transmembrane region" description="Helical" evidence="5">
    <location>
        <begin position="218"/>
        <end position="239"/>
    </location>
</feature>
<reference evidence="7" key="1">
    <citation type="submission" date="2015-11" db="EMBL/GenBank/DDBJ databases">
        <authorList>
            <person name="Seth-Smith H.M.B."/>
        </authorList>
    </citation>
    <scope>NUCLEOTIDE SEQUENCE [LARGE SCALE GENOMIC DNA]</scope>
    <source>
        <strain evidence="7">2013Ark11</strain>
    </source>
</reference>
<dbReference type="PRINTS" id="PR01840">
    <property type="entry name" value="TATCFAMILY"/>
</dbReference>
<proteinExistence type="inferred from homology"/>
<keyword evidence="2 5" id="KW-0812">Transmembrane</keyword>
<comment type="subunit">
    <text evidence="5">The Tat system comprises two distinct complexes: a TatABC complex, containing multiple copies of TatA, TatB and TatC subunits, and a separate TatA complex, containing only TatA subunits. Substrates initially bind to the TatABC complex, which probably triggers association of the separate TatA complex to form the active translocon.</text>
</comment>
<comment type="similarity">
    <text evidence="5">Belongs to the TatC family.</text>
</comment>
<sequence>MDIHVAKMNNGFIPYIAELRLRVFYCLAVFFVVFLSIFNFREGVYLLLSHPMLKLSPSGNLVSVSVMSSFWVPIKMTAFLSFVFAMPFFLWQLWAFVRPALYKHERRLTVFVVSVGYILFLLGMLFVYFIVFPLLFVFVHKSVPPDLVLMTDVDQYWDFIYSCFLSFGCCFELPVVMLIFSYLGYFDESSYVAYRRYAVVLSFIVAAVLSPPDVLSQFLLAIPLCVLYELGIVLVKLVLTRRNLGSSSC</sequence>
<dbReference type="AlphaFoldDB" id="A0A0S4M1N4"/>
<feature type="transmembrane region" description="Helical" evidence="5">
    <location>
        <begin position="194"/>
        <end position="212"/>
    </location>
</feature>
<evidence type="ECO:0000256" key="3">
    <source>
        <dbReference type="ARBA" id="ARBA00022989"/>
    </source>
</evidence>
<dbReference type="OrthoDB" id="9777044at2"/>
<feature type="transmembrane region" description="Helical" evidence="5">
    <location>
        <begin position="78"/>
        <end position="97"/>
    </location>
</feature>
<dbReference type="InterPro" id="IPR002033">
    <property type="entry name" value="TatC"/>
</dbReference>
<dbReference type="GO" id="GO:0065002">
    <property type="term" value="P:intracellular protein transmembrane transport"/>
    <property type="evidence" value="ECO:0007669"/>
    <property type="project" value="TreeGrafter"/>
</dbReference>
<dbReference type="PANTHER" id="PTHR30371:SF0">
    <property type="entry name" value="SEC-INDEPENDENT PROTEIN TRANSLOCASE PROTEIN TATC, CHLOROPLASTIC-RELATED"/>
    <property type="match status" value="1"/>
</dbReference>
<evidence type="ECO:0000313" key="6">
    <source>
        <dbReference type="EMBL" id="CUT17152.1"/>
    </source>
</evidence>
<keyword evidence="5" id="KW-0653">Protein transport</keyword>
<evidence type="ECO:0000256" key="1">
    <source>
        <dbReference type="ARBA" id="ARBA00004141"/>
    </source>
</evidence>
<evidence type="ECO:0000256" key="5">
    <source>
        <dbReference type="HAMAP-Rule" id="MF_00902"/>
    </source>
</evidence>
<keyword evidence="5" id="KW-0813">Transport</keyword>
<feature type="transmembrane region" description="Helical" evidence="5">
    <location>
        <begin position="159"/>
        <end position="182"/>
    </location>
</feature>
<keyword evidence="5" id="KW-0811">Translocation</keyword>
<dbReference type="PATRIC" id="fig|1561003.3.peg.303"/>
<comment type="subcellular location">
    <subcellularLocation>
        <location evidence="5">Cell membrane</location>
        <topology evidence="5">Multi-pass membrane protein</topology>
    </subcellularLocation>
    <subcellularLocation>
        <location evidence="1">Membrane</location>
        <topology evidence="1">Multi-pass membrane protein</topology>
    </subcellularLocation>
</comment>
<dbReference type="Pfam" id="PF00902">
    <property type="entry name" value="TatC"/>
    <property type="match status" value="1"/>
</dbReference>
<keyword evidence="5" id="KW-1003">Cell membrane</keyword>
<protein>
    <recommendedName>
        <fullName evidence="5">Sec-independent protein translocase protein TatC</fullName>
    </recommendedName>
</protein>
<dbReference type="GO" id="GO:0009977">
    <property type="term" value="F:proton motive force dependent protein transmembrane transporter activity"/>
    <property type="evidence" value="ECO:0007669"/>
    <property type="project" value="TreeGrafter"/>
</dbReference>
<keyword evidence="4 5" id="KW-0472">Membrane</keyword>
<comment type="function">
    <text evidence="5">Part of the twin-arginine translocation (Tat) system that transports large folded proteins containing a characteristic twin-arginine motif in their signal peptide across membranes. Together with TatB, TatC is part of a receptor directly interacting with Tat signal peptides.</text>
</comment>
<feature type="transmembrane region" description="Helical" evidence="5">
    <location>
        <begin position="109"/>
        <end position="139"/>
    </location>
</feature>
<feature type="transmembrane region" description="Helical" evidence="5">
    <location>
        <begin position="22"/>
        <end position="40"/>
    </location>
</feature>
<name>A0A0S4M1N4_9BURK</name>
<dbReference type="GO" id="GO:0033281">
    <property type="term" value="C:TAT protein transport complex"/>
    <property type="evidence" value="ECO:0007669"/>
    <property type="project" value="UniProtKB-UniRule"/>
</dbReference>
<gene>
    <name evidence="5 6" type="primary">tatC</name>
    <name evidence="6" type="ORF">Ark11_0296</name>
</gene>
<dbReference type="Proteomes" id="UP000198651">
    <property type="component" value="Chromosome I"/>
</dbReference>
<dbReference type="PANTHER" id="PTHR30371">
    <property type="entry name" value="SEC-INDEPENDENT PROTEIN TRANSLOCASE PROTEIN TATC"/>
    <property type="match status" value="1"/>
</dbReference>
<dbReference type="GO" id="GO:0043953">
    <property type="term" value="P:protein transport by the Tat complex"/>
    <property type="evidence" value="ECO:0007669"/>
    <property type="project" value="UniProtKB-UniRule"/>
</dbReference>
<dbReference type="STRING" id="1561003.Ark11_0296"/>